<gene>
    <name evidence="1" type="ORF">BACCIP111883_03432</name>
</gene>
<dbReference type="EMBL" id="CAKJTJ010000024">
    <property type="protein sequence ID" value="CAG9622641.1"/>
    <property type="molecule type" value="Genomic_DNA"/>
</dbReference>
<dbReference type="Pfam" id="PF10673">
    <property type="entry name" value="DUF2487"/>
    <property type="match status" value="1"/>
</dbReference>
<protein>
    <recommendedName>
        <fullName evidence="3">DUF2487 family protein</fullName>
    </recommendedName>
</protein>
<name>A0ABN8AEZ3_9BACI</name>
<sequence length="149" mass="17291">MKWTSKDIVQYTQAKEYIDTVVIPLIPISFKENIQSVAAQGEYITILSFELERQFKGRVVLLPSFSYVEASSSVEQLNNVSLHIKEAGIKHVFLLTSDATWSTQEQILEGKLIWLPSIPLQDMDEKYKKKIIQDQMNQLLPMFIQKWQN</sequence>
<comment type="caution">
    <text evidence="1">The sequence shown here is derived from an EMBL/GenBank/DDBJ whole genome shotgun (WGS) entry which is preliminary data.</text>
</comment>
<proteinExistence type="predicted"/>
<evidence type="ECO:0000313" key="1">
    <source>
        <dbReference type="EMBL" id="CAG9622641.1"/>
    </source>
</evidence>
<organism evidence="1 2">
    <name type="scientific">Sutcliffiella rhizosphaerae</name>
    <dbReference type="NCBI Taxonomy" id="2880967"/>
    <lineage>
        <taxon>Bacteria</taxon>
        <taxon>Bacillati</taxon>
        <taxon>Bacillota</taxon>
        <taxon>Bacilli</taxon>
        <taxon>Bacillales</taxon>
        <taxon>Bacillaceae</taxon>
        <taxon>Sutcliffiella</taxon>
    </lineage>
</organism>
<dbReference type="InterPro" id="IPR019615">
    <property type="entry name" value="DUF2487"/>
</dbReference>
<dbReference type="Proteomes" id="UP000789833">
    <property type="component" value="Unassembled WGS sequence"/>
</dbReference>
<accession>A0ABN8AEZ3</accession>
<reference evidence="1 2" key="1">
    <citation type="submission" date="2021-10" db="EMBL/GenBank/DDBJ databases">
        <authorList>
            <person name="Criscuolo A."/>
        </authorList>
    </citation>
    <scope>NUCLEOTIDE SEQUENCE [LARGE SCALE GENOMIC DNA]</scope>
    <source>
        <strain evidence="2">CIP 111883</strain>
    </source>
</reference>
<keyword evidence="2" id="KW-1185">Reference proteome</keyword>
<evidence type="ECO:0000313" key="2">
    <source>
        <dbReference type="Proteomes" id="UP000789833"/>
    </source>
</evidence>
<dbReference type="RefSeq" id="WP_230503370.1">
    <property type="nucleotide sequence ID" value="NZ_CAKJTJ010000024.1"/>
</dbReference>
<evidence type="ECO:0008006" key="3">
    <source>
        <dbReference type="Google" id="ProtNLM"/>
    </source>
</evidence>